<proteinExistence type="predicted"/>
<sequence>MTGRWHVMRVTIPPGEDPVLAANTLRRVEAWLATHHRPVALFSPSGKPRSRHVCFAAPAEQADKALAFRMFCRELGLEGRIVQWRIDA</sequence>
<accession>A0AAE3CZL0</accession>
<evidence type="ECO:0000313" key="1">
    <source>
        <dbReference type="EMBL" id="MBW8635903.1"/>
    </source>
</evidence>
<protein>
    <submittedName>
        <fullName evidence="1">Uncharacterized protein</fullName>
    </submittedName>
</protein>
<organism evidence="1 2">
    <name type="scientific">Flavimaribacter sediminis</name>
    <dbReference type="NCBI Taxonomy" id="2865987"/>
    <lineage>
        <taxon>Bacteria</taxon>
        <taxon>Pseudomonadati</taxon>
        <taxon>Pseudomonadota</taxon>
        <taxon>Alphaproteobacteria</taxon>
        <taxon>Hyphomicrobiales</taxon>
        <taxon>Rhizobiaceae</taxon>
        <taxon>Flavimaribacter</taxon>
    </lineage>
</organism>
<dbReference type="RefSeq" id="WP_220226620.1">
    <property type="nucleotide sequence ID" value="NZ_JAICBX010000001.1"/>
</dbReference>
<comment type="caution">
    <text evidence="1">The sequence shown here is derived from an EMBL/GenBank/DDBJ whole genome shotgun (WGS) entry which is preliminary data.</text>
</comment>
<dbReference type="EMBL" id="JAICBX010000001">
    <property type="protein sequence ID" value="MBW8635903.1"/>
    <property type="molecule type" value="Genomic_DNA"/>
</dbReference>
<reference evidence="1" key="1">
    <citation type="submission" date="2021-08" db="EMBL/GenBank/DDBJ databases">
        <title>Hoeflea bacterium WL0058 sp. nov., isolated from the sediment.</title>
        <authorList>
            <person name="Wang L."/>
            <person name="Zhang D."/>
        </authorList>
    </citation>
    <scope>NUCLEOTIDE SEQUENCE</scope>
    <source>
        <strain evidence="1">WL0058</strain>
    </source>
</reference>
<gene>
    <name evidence="1" type="ORF">K1W69_01805</name>
</gene>
<keyword evidence="2" id="KW-1185">Reference proteome</keyword>
<dbReference type="AlphaFoldDB" id="A0AAE3CZL0"/>
<name>A0AAE3CZL0_9HYPH</name>
<dbReference type="Proteomes" id="UP001196509">
    <property type="component" value="Unassembled WGS sequence"/>
</dbReference>
<evidence type="ECO:0000313" key="2">
    <source>
        <dbReference type="Proteomes" id="UP001196509"/>
    </source>
</evidence>